<dbReference type="GO" id="GO:0030170">
    <property type="term" value="F:pyridoxal phosphate binding"/>
    <property type="evidence" value="ECO:0007669"/>
    <property type="project" value="TreeGrafter"/>
</dbReference>
<organism evidence="2 3">
    <name type="scientific">Candidatus Gottesmanbacteria bacterium GW2011_GWB1_43_11</name>
    <dbReference type="NCBI Taxonomy" id="1618446"/>
    <lineage>
        <taxon>Bacteria</taxon>
        <taxon>Candidatus Gottesmaniibacteriota</taxon>
    </lineage>
</organism>
<accession>A0A0G1CG72</accession>
<evidence type="ECO:0000256" key="1">
    <source>
        <dbReference type="RuleBase" id="RU004508"/>
    </source>
</evidence>
<reference evidence="2 3" key="1">
    <citation type="journal article" date="2015" name="Nature">
        <title>rRNA introns, odd ribosomes, and small enigmatic genomes across a large radiation of phyla.</title>
        <authorList>
            <person name="Brown C.T."/>
            <person name="Hug L.A."/>
            <person name="Thomas B.C."/>
            <person name="Sharon I."/>
            <person name="Castelle C.J."/>
            <person name="Singh A."/>
            <person name="Wilkins M.J."/>
            <person name="Williams K.H."/>
            <person name="Banfield J.F."/>
        </authorList>
    </citation>
    <scope>NUCLEOTIDE SEQUENCE [LARGE SCALE GENOMIC DNA]</scope>
</reference>
<keyword evidence="2" id="KW-0032">Aminotransferase</keyword>
<dbReference type="PIRSF" id="PIRSF000390">
    <property type="entry name" value="PLP_StrS"/>
    <property type="match status" value="1"/>
</dbReference>
<name>A0A0G1CG72_9BACT</name>
<proteinExistence type="inferred from homology"/>
<evidence type="ECO:0000313" key="3">
    <source>
        <dbReference type="Proteomes" id="UP000034050"/>
    </source>
</evidence>
<dbReference type="EMBL" id="LCFD01000024">
    <property type="protein sequence ID" value="KKS84795.1"/>
    <property type="molecule type" value="Genomic_DNA"/>
</dbReference>
<comment type="similarity">
    <text evidence="1">Belongs to the DegT/DnrJ/EryC1 family.</text>
</comment>
<dbReference type="STRING" id="1618446.UV61_C0024G0009"/>
<dbReference type="Pfam" id="PF01041">
    <property type="entry name" value="DegT_DnrJ_EryC1"/>
    <property type="match status" value="1"/>
</dbReference>
<dbReference type="InterPro" id="IPR015421">
    <property type="entry name" value="PyrdxlP-dep_Trfase_major"/>
</dbReference>
<dbReference type="Gene3D" id="3.90.1150.10">
    <property type="entry name" value="Aspartate Aminotransferase, domain 1"/>
    <property type="match status" value="1"/>
</dbReference>
<dbReference type="AlphaFoldDB" id="A0A0G1CG72"/>
<dbReference type="CDD" id="cd00616">
    <property type="entry name" value="AHBA_syn"/>
    <property type="match status" value="1"/>
</dbReference>
<dbReference type="InterPro" id="IPR015424">
    <property type="entry name" value="PyrdxlP-dep_Trfase"/>
</dbReference>
<keyword evidence="1" id="KW-0663">Pyridoxal phosphate</keyword>
<protein>
    <submittedName>
        <fullName evidence="2">DegT/DnrJ/EryC1/StrS aminotransferase</fullName>
    </submittedName>
</protein>
<dbReference type="PANTHER" id="PTHR30244:SF34">
    <property type="entry name" value="DTDP-4-AMINO-4,6-DIDEOXYGALACTOSE TRANSAMINASE"/>
    <property type="match status" value="1"/>
</dbReference>
<dbReference type="SUPFAM" id="SSF53383">
    <property type="entry name" value="PLP-dependent transferases"/>
    <property type="match status" value="1"/>
</dbReference>
<dbReference type="Gene3D" id="3.40.640.10">
    <property type="entry name" value="Type I PLP-dependent aspartate aminotransferase-like (Major domain)"/>
    <property type="match status" value="1"/>
</dbReference>
<dbReference type="PANTHER" id="PTHR30244">
    <property type="entry name" value="TRANSAMINASE"/>
    <property type="match status" value="1"/>
</dbReference>
<sequence>MSWRPTKQIGVGDVQISPLARKYVNLVLDSKRITYGKFIARFEREIARLHQVKYAIFCNSGTSALQVSLHALKKLHGWQDGDEVIVPALTFVATVNIVLQNHLKPIFVDVEPDYFMLDPQRIAAKITRKTRALIPVHIGGQPADMAPIMKLAKKHDLKIIEDACETMFAKYRGAPVGSFGDYACFSTYAAHTLVTGVGGFICTNSSTLAVKAKSLVNHGRDGIYLAIDDDRVASQQQLFQIVDRRFKFTDIGYSYRATEFEGALGLAQIRNWQKIVTARQQNAAYLTAGLRDLSQYLELPKVRPGADHIFMFYPLVVKNREVRRQQLTFFLEKNLIETRYLLPLLSQPIYRELFGDIEGKYPVAQNIGTHGFYIGCHPGLSKRELDYVVFKFHEYFRQQKLE</sequence>
<gene>
    <name evidence="2" type="ORF">UV61_C0024G0009</name>
</gene>
<keyword evidence="2" id="KW-0808">Transferase</keyword>
<comment type="caution">
    <text evidence="2">The sequence shown here is derived from an EMBL/GenBank/DDBJ whole genome shotgun (WGS) entry which is preliminary data.</text>
</comment>
<dbReference type="InterPro" id="IPR000653">
    <property type="entry name" value="DegT/StrS_aminotransferase"/>
</dbReference>
<dbReference type="GO" id="GO:0008483">
    <property type="term" value="F:transaminase activity"/>
    <property type="evidence" value="ECO:0007669"/>
    <property type="project" value="UniProtKB-KW"/>
</dbReference>
<dbReference type="GO" id="GO:0000271">
    <property type="term" value="P:polysaccharide biosynthetic process"/>
    <property type="evidence" value="ECO:0007669"/>
    <property type="project" value="TreeGrafter"/>
</dbReference>
<evidence type="ECO:0000313" key="2">
    <source>
        <dbReference type="EMBL" id="KKS84795.1"/>
    </source>
</evidence>
<dbReference type="InterPro" id="IPR015422">
    <property type="entry name" value="PyrdxlP-dep_Trfase_small"/>
</dbReference>
<dbReference type="Proteomes" id="UP000034050">
    <property type="component" value="Unassembled WGS sequence"/>
</dbReference>